<gene>
    <name evidence="2" type="ORF">MWN33_04295</name>
</gene>
<dbReference type="PANTHER" id="PTHR23534">
    <property type="entry name" value="MFS PERMEASE"/>
    <property type="match status" value="1"/>
</dbReference>
<dbReference type="EMBL" id="JALKCG010000001">
    <property type="protein sequence ID" value="MCK0207251.1"/>
    <property type="molecule type" value="Genomic_DNA"/>
</dbReference>
<evidence type="ECO:0000313" key="2">
    <source>
        <dbReference type="EMBL" id="MCK0207251.1"/>
    </source>
</evidence>
<keyword evidence="3" id="KW-1185">Reference proteome</keyword>
<feature type="transmembrane region" description="Helical" evidence="1">
    <location>
        <begin position="343"/>
        <end position="368"/>
    </location>
</feature>
<dbReference type="Gene3D" id="1.20.1250.20">
    <property type="entry name" value="MFS general substrate transporter like domains"/>
    <property type="match status" value="1"/>
</dbReference>
<feature type="transmembrane region" description="Helical" evidence="1">
    <location>
        <begin position="106"/>
        <end position="127"/>
    </location>
</feature>
<dbReference type="PANTHER" id="PTHR23534:SF1">
    <property type="entry name" value="MAJOR FACILITATOR SUPERFAMILY PROTEIN"/>
    <property type="match status" value="1"/>
</dbReference>
<feature type="transmembrane region" description="Helical" evidence="1">
    <location>
        <begin position="277"/>
        <end position="301"/>
    </location>
</feature>
<evidence type="ECO:0000256" key="1">
    <source>
        <dbReference type="SAM" id="Phobius"/>
    </source>
</evidence>
<comment type="caution">
    <text evidence="2">The sequence shown here is derived from an EMBL/GenBank/DDBJ whole genome shotgun (WGS) entry which is preliminary data.</text>
</comment>
<feature type="transmembrane region" description="Helical" evidence="1">
    <location>
        <begin position="176"/>
        <end position="195"/>
    </location>
</feature>
<feature type="transmembrane region" description="Helical" evidence="1">
    <location>
        <begin position="313"/>
        <end position="337"/>
    </location>
</feature>
<proteinExistence type="predicted"/>
<feature type="transmembrane region" description="Helical" evidence="1">
    <location>
        <begin position="133"/>
        <end position="151"/>
    </location>
</feature>
<sequence length="396" mass="38365">MSAGEVFDEGVGAARAGRLGCACPEDAGPLRRPLGAGRLATGFALVVLAQALTLGVLPLAGAMLAPPASAVSLLPMAHLPLAAFLAGAALASLPASFLLDSFGRRAGFALGASLGFAGGLLAAYALLLASFPMLVVGALWLGAAQGFGLFYRHAAAFGAGAGDGQGNAQGAAQGTAVARLIGAGALAGLVGPLLAGLAEEALAPYTFAGTLGLAALAQLGVLAFAVLLPEARASHAAFTVEAMKTSAPAARLPWRAMTMPTALAALAWGAMTATMAGAPLALAGCGIGVPAISGVVAWHVVAMYAPALAAGRLAARLGAGTLALAALALCLGAAATVSLSGEALPISLAFLGVGAGWSLATAATTLMLHGRGVPSRLQLGLHDGALLLAALAGVLV</sequence>
<protein>
    <recommendedName>
        <fullName evidence="4">MFS transporter</fullName>
    </recommendedName>
</protein>
<keyword evidence="1" id="KW-0472">Membrane</keyword>
<reference evidence="3" key="1">
    <citation type="submission" date="2023-07" db="EMBL/GenBank/DDBJ databases">
        <title>Ancylobacter moscoviensis sp. nov., facultatively methylotrophic bacteria from activated sludge and the reclassification of Starkeya novella (Starkey 1934) Kelly et al. 2000 as Ancylobacter novellus comb. nov., Starkeya koreensis Im et al. 2006 as Ancylobacter koreensis comb.nov., Angulomicrobium tetraedrale Vasil'eva et al. 1986 as Ancylobacter tetraedralis comb. nov., Angulomicrobium amanitiforme Fritz et al. 2004 as Ancylobacter amanitiformis comb. nov. and Methylorhabdus multivorans Doronina et al. 1996 as Ancylobacter multivorans comb. nov. and emended description of the genus Ancylobacter.</title>
        <authorList>
            <person name="Doronina N."/>
            <person name="Chemodurova A."/>
            <person name="Grouzdev D."/>
            <person name="Koziaeva V."/>
            <person name="Shi W."/>
            <person name="Wu L."/>
            <person name="Kaparullina E."/>
        </authorList>
    </citation>
    <scope>NUCLEOTIDE SEQUENCE [LARGE SCALE GENOMIC DNA]</scope>
    <source>
        <strain evidence="3">Jip08</strain>
    </source>
</reference>
<feature type="transmembrane region" description="Helical" evidence="1">
    <location>
        <begin position="207"/>
        <end position="228"/>
    </location>
</feature>
<keyword evidence="1" id="KW-1133">Transmembrane helix</keyword>
<organism evidence="2 3">
    <name type="scientific">Ancylobacter koreensis</name>
    <dbReference type="NCBI Taxonomy" id="266121"/>
    <lineage>
        <taxon>Bacteria</taxon>
        <taxon>Pseudomonadati</taxon>
        <taxon>Pseudomonadota</taxon>
        <taxon>Alphaproteobacteria</taxon>
        <taxon>Hyphomicrobiales</taxon>
        <taxon>Xanthobacteraceae</taxon>
        <taxon>Ancylobacter</taxon>
    </lineage>
</organism>
<dbReference type="InterPro" id="IPR036259">
    <property type="entry name" value="MFS_trans_sf"/>
</dbReference>
<dbReference type="Proteomes" id="UP001202867">
    <property type="component" value="Unassembled WGS sequence"/>
</dbReference>
<dbReference type="RefSeq" id="WP_247199074.1">
    <property type="nucleotide sequence ID" value="NZ_JALKCG010000001.1"/>
</dbReference>
<feature type="transmembrane region" description="Helical" evidence="1">
    <location>
        <begin position="77"/>
        <end position="99"/>
    </location>
</feature>
<evidence type="ECO:0000313" key="3">
    <source>
        <dbReference type="Proteomes" id="UP001202867"/>
    </source>
</evidence>
<dbReference type="SUPFAM" id="SSF103473">
    <property type="entry name" value="MFS general substrate transporter"/>
    <property type="match status" value="1"/>
</dbReference>
<accession>A0ABT0DIZ8</accession>
<name>A0ABT0DIZ8_9HYPH</name>
<evidence type="ECO:0008006" key="4">
    <source>
        <dbReference type="Google" id="ProtNLM"/>
    </source>
</evidence>
<keyword evidence="1" id="KW-0812">Transmembrane</keyword>
<feature type="transmembrane region" description="Helical" evidence="1">
    <location>
        <begin position="39"/>
        <end position="65"/>
    </location>
</feature>